<protein>
    <submittedName>
        <fullName evidence="3">Universal stress protein</fullName>
    </submittedName>
</protein>
<gene>
    <name evidence="3" type="ORF">P0Y53_25545</name>
</gene>
<evidence type="ECO:0000256" key="1">
    <source>
        <dbReference type="ARBA" id="ARBA00008791"/>
    </source>
</evidence>
<dbReference type="AlphaFoldDB" id="A0AAJ5WTH2"/>
<reference evidence="3" key="1">
    <citation type="submission" date="2023-03" db="EMBL/GenBank/DDBJ databases">
        <title>Andean soil-derived lignocellulolytic bacterial consortium as a source of novel taxa and putative plastic-active enzymes.</title>
        <authorList>
            <person name="Diaz-Garcia L."/>
            <person name="Chuvochina M."/>
            <person name="Feuerriegel G."/>
            <person name="Bunk B."/>
            <person name="Sproer C."/>
            <person name="Streit W.R."/>
            <person name="Rodriguez L.M."/>
            <person name="Overmann J."/>
            <person name="Jimenez D.J."/>
        </authorList>
    </citation>
    <scope>NUCLEOTIDE SEQUENCE</scope>
    <source>
        <strain evidence="3">MAG 7</strain>
    </source>
</reference>
<comment type="similarity">
    <text evidence="1">Belongs to the universal stress protein A family.</text>
</comment>
<name>A0AAJ5WTH2_9BACT</name>
<accession>A0AAJ5WTH2</accession>
<dbReference type="PANTHER" id="PTHR46268">
    <property type="entry name" value="STRESS RESPONSE PROTEIN NHAX"/>
    <property type="match status" value="1"/>
</dbReference>
<dbReference type="PANTHER" id="PTHR46268:SF6">
    <property type="entry name" value="UNIVERSAL STRESS PROTEIN UP12"/>
    <property type="match status" value="1"/>
</dbReference>
<organism evidence="3 4">
    <name type="scientific">Candidatus Pseudobacter hemicellulosilyticus</name>
    <dbReference type="NCBI Taxonomy" id="3121375"/>
    <lineage>
        <taxon>Bacteria</taxon>
        <taxon>Pseudomonadati</taxon>
        <taxon>Bacteroidota</taxon>
        <taxon>Chitinophagia</taxon>
        <taxon>Chitinophagales</taxon>
        <taxon>Chitinophagaceae</taxon>
        <taxon>Pseudobacter</taxon>
    </lineage>
</organism>
<evidence type="ECO:0000259" key="2">
    <source>
        <dbReference type="Pfam" id="PF00582"/>
    </source>
</evidence>
<evidence type="ECO:0000313" key="3">
    <source>
        <dbReference type="EMBL" id="WEK35864.1"/>
    </source>
</evidence>
<dbReference type="Proteomes" id="UP001220610">
    <property type="component" value="Chromosome"/>
</dbReference>
<dbReference type="Gene3D" id="3.40.50.12370">
    <property type="match status" value="1"/>
</dbReference>
<sequence>MPRTLYNILVPVDFTSKNKWAISKAIELANTFHCNIHLVHVVSGGLLPLVPLDISGLVTYDAADMSNARKKLEALKENYRHHLCGEGNIEISLLSGNTSQQLARYIEQFSMDMVVVGLAKFNLVHRIWSAVSISRLARKTNVPVLAIRSSGLISHFKKIVLPLHDEVPLHRIRLATMLARSFKSTVYLVSLRDENEQHDTSVPGTIMNTALEVVQSLSTIPVQCFLLEGKNLAKSTLEFSKRINADLIMANPLKEFHMPGWWNRITRKLLSYDSKIPVITVDQKTDTPAAIPESVPAS</sequence>
<dbReference type="CDD" id="cd00293">
    <property type="entry name" value="USP-like"/>
    <property type="match status" value="1"/>
</dbReference>
<dbReference type="SUPFAM" id="SSF52402">
    <property type="entry name" value="Adenine nucleotide alpha hydrolases-like"/>
    <property type="match status" value="1"/>
</dbReference>
<dbReference type="Pfam" id="PF00582">
    <property type="entry name" value="Usp"/>
    <property type="match status" value="1"/>
</dbReference>
<proteinExistence type="inferred from homology"/>
<dbReference type="EMBL" id="CP119311">
    <property type="protein sequence ID" value="WEK35864.1"/>
    <property type="molecule type" value="Genomic_DNA"/>
</dbReference>
<feature type="domain" description="UspA" evidence="2">
    <location>
        <begin position="7"/>
        <end position="148"/>
    </location>
</feature>
<evidence type="ECO:0000313" key="4">
    <source>
        <dbReference type="Proteomes" id="UP001220610"/>
    </source>
</evidence>
<dbReference type="InterPro" id="IPR006016">
    <property type="entry name" value="UspA"/>
</dbReference>